<organism evidence="2 3">
    <name type="scientific">Flavobacterium jumunjinense</name>
    <dbReference type="NCBI Taxonomy" id="998845"/>
    <lineage>
        <taxon>Bacteria</taxon>
        <taxon>Pseudomonadati</taxon>
        <taxon>Bacteroidota</taxon>
        <taxon>Flavobacteriia</taxon>
        <taxon>Flavobacteriales</taxon>
        <taxon>Flavobacteriaceae</taxon>
        <taxon>Flavobacterium</taxon>
    </lineage>
</organism>
<keyword evidence="3" id="KW-1185">Reference proteome</keyword>
<protein>
    <submittedName>
        <fullName evidence="2">Type II secretion system protein J</fullName>
    </submittedName>
</protein>
<dbReference type="InterPro" id="IPR012902">
    <property type="entry name" value="N_methyl_site"/>
</dbReference>
<dbReference type="RefSeq" id="WP_236458206.1">
    <property type="nucleotide sequence ID" value="NZ_CBCSGE010000015.1"/>
</dbReference>
<sequence length="160" mass="18848">MENKNYIKAFSIVEVMVSMVITAIIVGLIFGVFTIVSEQILEFKKENEQTADFNRLSYSLNKAVFDCEKMLPKENGVYFQTYDGDTILYQKKDDYLIRKAATFTDTFRLNFQAIRLDSVYNAKKSKVFQRLELELVIHEKNVPLRFYKPIYANQLILWKE</sequence>
<proteinExistence type="predicted"/>
<dbReference type="Pfam" id="PF07963">
    <property type="entry name" value="N_methyl"/>
    <property type="match status" value="1"/>
</dbReference>
<dbReference type="Proteomes" id="UP001589607">
    <property type="component" value="Unassembled WGS sequence"/>
</dbReference>
<evidence type="ECO:0000256" key="1">
    <source>
        <dbReference type="SAM" id="Phobius"/>
    </source>
</evidence>
<keyword evidence="1" id="KW-0812">Transmembrane</keyword>
<comment type="caution">
    <text evidence="2">The sequence shown here is derived from an EMBL/GenBank/DDBJ whole genome shotgun (WGS) entry which is preliminary data.</text>
</comment>
<feature type="transmembrane region" description="Helical" evidence="1">
    <location>
        <begin position="12"/>
        <end position="36"/>
    </location>
</feature>
<name>A0ABV5GPB1_9FLAO</name>
<gene>
    <name evidence="2" type="ORF">ACFFVF_11715</name>
</gene>
<keyword evidence="1" id="KW-1133">Transmembrane helix</keyword>
<accession>A0ABV5GPB1</accession>
<dbReference type="EMBL" id="JBHMEY010000039">
    <property type="protein sequence ID" value="MFB9097187.1"/>
    <property type="molecule type" value="Genomic_DNA"/>
</dbReference>
<reference evidence="2 3" key="1">
    <citation type="submission" date="2024-09" db="EMBL/GenBank/DDBJ databases">
        <authorList>
            <person name="Sun Q."/>
            <person name="Mori K."/>
        </authorList>
    </citation>
    <scope>NUCLEOTIDE SEQUENCE [LARGE SCALE GENOMIC DNA]</scope>
    <source>
        <strain evidence="2 3">CECT 7955</strain>
    </source>
</reference>
<keyword evidence="1" id="KW-0472">Membrane</keyword>
<evidence type="ECO:0000313" key="2">
    <source>
        <dbReference type="EMBL" id="MFB9097187.1"/>
    </source>
</evidence>
<evidence type="ECO:0000313" key="3">
    <source>
        <dbReference type="Proteomes" id="UP001589607"/>
    </source>
</evidence>